<proteinExistence type="predicted"/>
<evidence type="ECO:0000313" key="1">
    <source>
        <dbReference type="EMBL" id="KFF25876.1"/>
    </source>
</evidence>
<accession>A0ABR4UM29</accession>
<dbReference type="Proteomes" id="UP000028719">
    <property type="component" value="Unassembled WGS sequence"/>
</dbReference>
<organism evidence="1 2">
    <name type="scientific">Chryseobacterium vrystaatense</name>
    <dbReference type="NCBI Taxonomy" id="307480"/>
    <lineage>
        <taxon>Bacteria</taxon>
        <taxon>Pseudomonadati</taxon>
        <taxon>Bacteroidota</taxon>
        <taxon>Flavobacteriia</taxon>
        <taxon>Flavobacteriales</taxon>
        <taxon>Weeksellaceae</taxon>
        <taxon>Chryseobacterium group</taxon>
        <taxon>Chryseobacterium</taxon>
    </lineage>
</organism>
<sequence length="140" mass="16254">MKKNTVSERFFSSVSRGLVIIPLLVISCTPDAVKKTAQKTEPLCWKDIRIGELPPVGAYDGIDSLVKKWHLCYERIEAGCEVNDSMAKLERAYEHSNTVYFKSLEKKLGKNWKQQFDRELHLLDSINWIRINREIDSLNR</sequence>
<dbReference type="EMBL" id="JPRI01000004">
    <property type="protein sequence ID" value="KFF25876.1"/>
    <property type="molecule type" value="Genomic_DNA"/>
</dbReference>
<reference evidence="1 2" key="1">
    <citation type="submission" date="2014-07" db="EMBL/GenBank/DDBJ databases">
        <title>Genome of Chryseobacterium vrystaatense LMG 22846.</title>
        <authorList>
            <person name="Pipes S.E."/>
            <person name="Stropko S.J."/>
            <person name="Newman J.D."/>
        </authorList>
    </citation>
    <scope>NUCLEOTIDE SEQUENCE [LARGE SCALE GENOMIC DNA]</scope>
    <source>
        <strain evidence="1 2">LMG 22846</strain>
    </source>
</reference>
<evidence type="ECO:0008006" key="3">
    <source>
        <dbReference type="Google" id="ProtNLM"/>
    </source>
</evidence>
<dbReference type="PROSITE" id="PS51257">
    <property type="entry name" value="PROKAR_LIPOPROTEIN"/>
    <property type="match status" value="1"/>
</dbReference>
<keyword evidence="2" id="KW-1185">Reference proteome</keyword>
<comment type="caution">
    <text evidence="1">The sequence shown here is derived from an EMBL/GenBank/DDBJ whole genome shotgun (WGS) entry which is preliminary data.</text>
</comment>
<name>A0ABR4UM29_9FLAO</name>
<evidence type="ECO:0000313" key="2">
    <source>
        <dbReference type="Proteomes" id="UP000028719"/>
    </source>
</evidence>
<dbReference type="RefSeq" id="WP_034744895.1">
    <property type="nucleotide sequence ID" value="NZ_JPRI01000004.1"/>
</dbReference>
<gene>
    <name evidence="1" type="ORF">IW16_13475</name>
</gene>
<protein>
    <recommendedName>
        <fullName evidence="3">Lipoprotein</fullName>
    </recommendedName>
</protein>